<evidence type="ECO:0000256" key="4">
    <source>
        <dbReference type="SAM" id="MobiDB-lite"/>
    </source>
</evidence>
<keyword evidence="6" id="KW-1185">Reference proteome</keyword>
<dbReference type="GO" id="GO:0035269">
    <property type="term" value="P:protein O-linked glycosylation via mannose"/>
    <property type="evidence" value="ECO:0007669"/>
    <property type="project" value="TreeGrafter"/>
</dbReference>
<feature type="compositionally biased region" description="Basic and acidic residues" evidence="4">
    <location>
        <begin position="172"/>
        <end position="191"/>
    </location>
</feature>
<dbReference type="GO" id="GO:0000030">
    <property type="term" value="F:mannosyltransferase activity"/>
    <property type="evidence" value="ECO:0007669"/>
    <property type="project" value="TreeGrafter"/>
</dbReference>
<organism evidence="5 6">
    <name type="scientific">Hondaea fermentalgiana</name>
    <dbReference type="NCBI Taxonomy" id="2315210"/>
    <lineage>
        <taxon>Eukaryota</taxon>
        <taxon>Sar</taxon>
        <taxon>Stramenopiles</taxon>
        <taxon>Bigyra</taxon>
        <taxon>Labyrinthulomycetes</taxon>
        <taxon>Thraustochytrida</taxon>
        <taxon>Thraustochytriidae</taxon>
        <taxon>Hondaea</taxon>
    </lineage>
</organism>
<dbReference type="InterPro" id="IPR019734">
    <property type="entry name" value="TPR_rpt"/>
</dbReference>
<dbReference type="PROSITE" id="PS50005">
    <property type="entry name" value="TPR"/>
    <property type="match status" value="1"/>
</dbReference>
<feature type="region of interest" description="Disordered" evidence="4">
    <location>
        <begin position="92"/>
        <end position="118"/>
    </location>
</feature>
<accession>A0A2R5G541</accession>
<dbReference type="InParanoid" id="A0A2R5G541"/>
<dbReference type="SUPFAM" id="SSF48452">
    <property type="entry name" value="TPR-like"/>
    <property type="match status" value="1"/>
</dbReference>
<dbReference type="AlphaFoldDB" id="A0A2R5G541"/>
<dbReference type="GO" id="GO:0030968">
    <property type="term" value="P:endoplasmic reticulum unfolded protein response"/>
    <property type="evidence" value="ECO:0007669"/>
    <property type="project" value="TreeGrafter"/>
</dbReference>
<keyword evidence="5" id="KW-0472">Membrane</keyword>
<proteinExistence type="predicted"/>
<reference evidence="5 6" key="1">
    <citation type="submission" date="2017-12" db="EMBL/GenBank/DDBJ databases">
        <title>Sequencing, de novo assembly and annotation of complete genome of a new Thraustochytrid species, strain FCC1311.</title>
        <authorList>
            <person name="Sedici K."/>
            <person name="Godart F."/>
            <person name="Aiese Cigliano R."/>
            <person name="Sanseverino W."/>
            <person name="Barakat M."/>
            <person name="Ortet P."/>
            <person name="Marechal E."/>
            <person name="Cagnac O."/>
            <person name="Amato A."/>
        </authorList>
    </citation>
    <scope>NUCLEOTIDE SEQUENCE [LARGE SCALE GENOMIC DNA]</scope>
</reference>
<dbReference type="Pfam" id="PF13181">
    <property type="entry name" value="TPR_8"/>
    <property type="match status" value="1"/>
</dbReference>
<dbReference type="GO" id="GO:0005783">
    <property type="term" value="C:endoplasmic reticulum"/>
    <property type="evidence" value="ECO:0007669"/>
    <property type="project" value="TreeGrafter"/>
</dbReference>
<dbReference type="Proteomes" id="UP000241890">
    <property type="component" value="Unassembled WGS sequence"/>
</dbReference>
<name>A0A2R5G541_9STRA</name>
<protein>
    <submittedName>
        <fullName evidence="5">Transmembrane and TPR repeat-containing protein 3</fullName>
    </submittedName>
</protein>
<evidence type="ECO:0000313" key="6">
    <source>
        <dbReference type="Proteomes" id="UP000241890"/>
    </source>
</evidence>
<evidence type="ECO:0000256" key="1">
    <source>
        <dbReference type="ARBA" id="ARBA00022737"/>
    </source>
</evidence>
<evidence type="ECO:0000256" key="2">
    <source>
        <dbReference type="ARBA" id="ARBA00022803"/>
    </source>
</evidence>
<feature type="region of interest" description="Disordered" evidence="4">
    <location>
        <begin position="373"/>
        <end position="405"/>
    </location>
</feature>
<feature type="region of interest" description="Disordered" evidence="4">
    <location>
        <begin position="172"/>
        <end position="213"/>
    </location>
</feature>
<dbReference type="PANTHER" id="PTHR44227:SF3">
    <property type="entry name" value="PROTEIN O-MANNOSYL-TRANSFERASE TMTC4"/>
    <property type="match status" value="1"/>
</dbReference>
<gene>
    <name evidence="5" type="ORF">FCC1311_023202</name>
</gene>
<feature type="region of interest" description="Disordered" evidence="4">
    <location>
        <begin position="132"/>
        <end position="156"/>
    </location>
</feature>
<feature type="repeat" description="TPR" evidence="3">
    <location>
        <begin position="544"/>
        <end position="577"/>
    </location>
</feature>
<feature type="compositionally biased region" description="Basic and acidic residues" evidence="4">
    <location>
        <begin position="147"/>
        <end position="156"/>
    </location>
</feature>
<dbReference type="EMBL" id="BEYU01000019">
    <property type="protein sequence ID" value="GBG26100.1"/>
    <property type="molecule type" value="Genomic_DNA"/>
</dbReference>
<evidence type="ECO:0000313" key="5">
    <source>
        <dbReference type="EMBL" id="GBG26100.1"/>
    </source>
</evidence>
<dbReference type="InterPro" id="IPR052346">
    <property type="entry name" value="O-mannosyl-transferase_TMTC"/>
</dbReference>
<comment type="caution">
    <text evidence="5">The sequence shown here is derived from an EMBL/GenBank/DDBJ whole genome shotgun (WGS) entry which is preliminary data.</text>
</comment>
<dbReference type="Gene3D" id="1.25.40.10">
    <property type="entry name" value="Tetratricopeptide repeat domain"/>
    <property type="match status" value="2"/>
</dbReference>
<dbReference type="PANTHER" id="PTHR44227">
    <property type="match status" value="1"/>
</dbReference>
<dbReference type="SMART" id="SM00028">
    <property type="entry name" value="TPR"/>
    <property type="match status" value="3"/>
</dbReference>
<keyword evidence="1" id="KW-0677">Repeat</keyword>
<evidence type="ECO:0000256" key="3">
    <source>
        <dbReference type="PROSITE-ProRule" id="PRU00339"/>
    </source>
</evidence>
<feature type="compositionally biased region" description="Basic and acidic residues" evidence="4">
    <location>
        <begin position="108"/>
        <end position="118"/>
    </location>
</feature>
<dbReference type="OrthoDB" id="66906at2759"/>
<sequence>MTVTLMVASAAPETAASYVDTVAVRIKTEETIATLKAQISSASKTSATPIGIEVAANLKLSLAPQSLMATDEVMGIIHADIQSFLLQVDTQRSNRAKASGGGDGGDGGSRRPLDDRVVLKDPELLEAEIERLRAKAQGNTSKGAGSRAEDREAAEKDAGRLKMLLVQRARLKERDARRQKMRQDYEARDVRPTGPAPPPSQRRRQGGGGGARSDERIKFANLQGRKIAIGGQGGVPLPPKPGVAAAAAAATAVYAGTLECGFVWDDVRAIRGNRDVLVGLRGDLWDLDLLKNDFWGDAMDHDKSHRSYRPLAVWTFRLDAYRGRILDGHGNAYVNPRPFHETNVLLHALASALVGWLCAVLLLAQNEAPEQRPIVANPSNGKKERGRQSSKHIVQSESRHSEEEPMDAVALPCTAAALLFAVHSIHTEAVAGLVGRADILASIFFILAIGVYERYRIASVAAALAIVSTLCKETGLTALGYFERNKDWMSDVTLFEAGLREHPTNIGALSNVGYMYMQDDSNHTKLVTARELFLRATSLHPRFVTAWLNLSVVARKLGNDTEAMHALRELLSVDPEHCRGKASLADILASRVEIAQGGAGPSQVLEALEVAEHASKNCPKVPLAHYALARLLVLKANESGEIDHAKEALATFEEALRRSDDLPLDSPEKLVHGNVLNEMALFARARDDTQTALTLWERAQAIREVSGAVLSNAAVQGWLHAVLTYGADNVKFTFPNGTEVSGLERAQELMARALEAEPNNGLVMANAGWLHEVQGNLLAAQELYMGAHKLAGDHPSIMDSMKRVQDLLEAEESAPVESV</sequence>
<keyword evidence="5" id="KW-0812">Transmembrane</keyword>
<keyword evidence="2 3" id="KW-0802">TPR repeat</keyword>
<dbReference type="InterPro" id="IPR011990">
    <property type="entry name" value="TPR-like_helical_dom_sf"/>
</dbReference>